<dbReference type="SUPFAM" id="SSF51735">
    <property type="entry name" value="NAD(P)-binding Rossmann-fold domains"/>
    <property type="match status" value="1"/>
</dbReference>
<feature type="domain" description="NmrA-like" evidence="3">
    <location>
        <begin position="2"/>
        <end position="237"/>
    </location>
</feature>
<dbReference type="OrthoDB" id="419598at2759"/>
<dbReference type="Gene3D" id="3.40.50.720">
    <property type="entry name" value="NAD(P)-binding Rossmann-like Domain"/>
    <property type="match status" value="1"/>
</dbReference>
<evidence type="ECO:0000256" key="2">
    <source>
        <dbReference type="ARBA" id="ARBA00023002"/>
    </source>
</evidence>
<accession>A0A084AF75</accession>
<reference evidence="4 5" key="1">
    <citation type="journal article" date="2014" name="BMC Genomics">
        <title>Comparative genome sequencing reveals chemotype-specific gene clusters in the toxigenic black mold Stachybotrys.</title>
        <authorList>
            <person name="Semeiks J."/>
            <person name="Borek D."/>
            <person name="Otwinowski Z."/>
            <person name="Grishin N.V."/>
        </authorList>
    </citation>
    <scope>NUCLEOTIDE SEQUENCE [LARGE SCALE GENOMIC DNA]</scope>
    <source>
        <strain evidence="5">CBS 109288 / IBT 7711</strain>
    </source>
</reference>
<dbReference type="Proteomes" id="UP000028045">
    <property type="component" value="Unassembled WGS sequence"/>
</dbReference>
<dbReference type="GO" id="GO:0016491">
    <property type="term" value="F:oxidoreductase activity"/>
    <property type="evidence" value="ECO:0007669"/>
    <property type="project" value="UniProtKB-KW"/>
</dbReference>
<name>A0A084AF75_STACB</name>
<dbReference type="HOGENOM" id="CLU_079104_0_0_1"/>
<keyword evidence="2" id="KW-0560">Oxidoreductase</keyword>
<proteinExistence type="predicted"/>
<evidence type="ECO:0000256" key="1">
    <source>
        <dbReference type="ARBA" id="ARBA00022857"/>
    </source>
</evidence>
<gene>
    <name evidence="4" type="ORF">S7711_08680</name>
</gene>
<dbReference type="InterPro" id="IPR036291">
    <property type="entry name" value="NAD(P)-bd_dom_sf"/>
</dbReference>
<dbReference type="PANTHER" id="PTHR47706">
    <property type="entry name" value="NMRA-LIKE FAMILY PROTEIN"/>
    <property type="match status" value="1"/>
</dbReference>
<dbReference type="PANTHER" id="PTHR47706:SF9">
    <property type="entry name" value="NMRA-LIKE DOMAIN-CONTAINING PROTEIN-RELATED"/>
    <property type="match status" value="1"/>
</dbReference>
<sequence length="307" mass="33694">MLVLIAGITGQLGHRLALAALERDLSVRGLGRDPAKLEGSLSGKLESFVTSLNYYDIPALDKAVEGVDAVICAYSPNPVLDLDGHLLLLRAAERAGVKIFVASSWNCDWTKIKFGDLEPYDNHIAFEQQAAMTSGIRPVYLFTGIFHSLLFTPFGPGGFDTADGAPRLHYWGDGDQVKHPWTHINDAAAWTIEILINGDGVRDGNGGFFSFRSGRHTIRELARTYQEVTGTEVQVIRQGNLEDLKTALARQRAEKGRSRYMEYLPLASALVSATVDWEMNDPTVLDHVHAPTGLKSVIKERFASDSA</sequence>
<dbReference type="InterPro" id="IPR008030">
    <property type="entry name" value="NmrA-like"/>
</dbReference>
<organism evidence="4 5">
    <name type="scientific">Stachybotrys chartarum (strain CBS 109288 / IBT 7711)</name>
    <name type="common">Toxic black mold</name>
    <name type="synonym">Stilbospora chartarum</name>
    <dbReference type="NCBI Taxonomy" id="1280523"/>
    <lineage>
        <taxon>Eukaryota</taxon>
        <taxon>Fungi</taxon>
        <taxon>Dikarya</taxon>
        <taxon>Ascomycota</taxon>
        <taxon>Pezizomycotina</taxon>
        <taxon>Sordariomycetes</taxon>
        <taxon>Hypocreomycetidae</taxon>
        <taxon>Hypocreales</taxon>
        <taxon>Stachybotryaceae</taxon>
        <taxon>Stachybotrys</taxon>
    </lineage>
</organism>
<evidence type="ECO:0000313" key="4">
    <source>
        <dbReference type="EMBL" id="KEY63954.1"/>
    </source>
</evidence>
<dbReference type="AlphaFoldDB" id="A0A084AF75"/>
<evidence type="ECO:0000313" key="5">
    <source>
        <dbReference type="Proteomes" id="UP000028045"/>
    </source>
</evidence>
<dbReference type="EMBL" id="KL648757">
    <property type="protein sequence ID" value="KEY63954.1"/>
    <property type="molecule type" value="Genomic_DNA"/>
</dbReference>
<keyword evidence="5" id="KW-1185">Reference proteome</keyword>
<evidence type="ECO:0000259" key="3">
    <source>
        <dbReference type="Pfam" id="PF05368"/>
    </source>
</evidence>
<dbReference type="Pfam" id="PF05368">
    <property type="entry name" value="NmrA"/>
    <property type="match status" value="1"/>
</dbReference>
<keyword evidence="1" id="KW-0521">NADP</keyword>
<dbReference type="InterPro" id="IPR051609">
    <property type="entry name" value="NmrA/Isoflavone_reductase-like"/>
</dbReference>
<protein>
    <recommendedName>
        <fullName evidence="3">NmrA-like domain-containing protein</fullName>
    </recommendedName>
</protein>